<evidence type="ECO:0000256" key="1">
    <source>
        <dbReference type="SAM" id="MobiDB-lite"/>
    </source>
</evidence>
<feature type="signal peptide" evidence="2">
    <location>
        <begin position="1"/>
        <end position="26"/>
    </location>
</feature>
<dbReference type="Proteomes" id="UP000469724">
    <property type="component" value="Unassembled WGS sequence"/>
</dbReference>
<dbReference type="AlphaFoldDB" id="A0A7K3NTD5"/>
<gene>
    <name evidence="3" type="ORF">G3N56_17430</name>
</gene>
<feature type="chain" id="PRO_5029487187" description="Methanolan biosynthesis EpsI domain-containing protein" evidence="2">
    <location>
        <begin position="27"/>
        <end position="177"/>
    </location>
</feature>
<dbReference type="RefSeq" id="WP_163303591.1">
    <property type="nucleotide sequence ID" value="NZ_JAAGRQ010000109.1"/>
</dbReference>
<evidence type="ECO:0008006" key="5">
    <source>
        <dbReference type="Google" id="ProtNLM"/>
    </source>
</evidence>
<sequence>MPPGFFPRFPARLAVLAVVFALALLAAPAAGQAQQQAKTAPEAKPEGQAIPDTPKKDTGVDGRRTPVGIEHTDTDVVGTRLAYHLKELLGRSSLMTLTTKDEKKLVLVIHTREEFTGRPAVSSIYSVAWLYSAKDGTLRYFLSGDTGIVDAVTLEQTVEAILVKTDKMAATYGYLFQ</sequence>
<name>A0A7K3NTD5_9BACT</name>
<organism evidence="3 4">
    <name type="scientific">Desulfolutivibrio sulfodismutans</name>
    <dbReference type="NCBI Taxonomy" id="63561"/>
    <lineage>
        <taxon>Bacteria</taxon>
        <taxon>Pseudomonadati</taxon>
        <taxon>Thermodesulfobacteriota</taxon>
        <taxon>Desulfovibrionia</taxon>
        <taxon>Desulfovibrionales</taxon>
        <taxon>Desulfovibrionaceae</taxon>
        <taxon>Desulfolutivibrio</taxon>
    </lineage>
</organism>
<comment type="caution">
    <text evidence="3">The sequence shown here is derived from an EMBL/GenBank/DDBJ whole genome shotgun (WGS) entry which is preliminary data.</text>
</comment>
<keyword evidence="4" id="KW-1185">Reference proteome</keyword>
<protein>
    <recommendedName>
        <fullName evidence="5">Methanolan biosynthesis EpsI domain-containing protein</fullName>
    </recommendedName>
</protein>
<evidence type="ECO:0000313" key="3">
    <source>
        <dbReference type="EMBL" id="NDY58519.1"/>
    </source>
</evidence>
<feature type="region of interest" description="Disordered" evidence="1">
    <location>
        <begin position="36"/>
        <end position="69"/>
    </location>
</feature>
<accession>A0A7K3NTD5</accession>
<feature type="compositionally biased region" description="Basic and acidic residues" evidence="1">
    <location>
        <begin position="53"/>
        <end position="69"/>
    </location>
</feature>
<reference evidence="3 4" key="1">
    <citation type="submission" date="2020-02" db="EMBL/GenBank/DDBJ databases">
        <title>Comparative genomics of sulfur disproportionating microorganisms.</title>
        <authorList>
            <person name="Ward L.M."/>
            <person name="Bertran E."/>
            <person name="Johnston D.T."/>
        </authorList>
    </citation>
    <scope>NUCLEOTIDE SEQUENCE [LARGE SCALE GENOMIC DNA]</scope>
    <source>
        <strain evidence="3 4">DSM 3696</strain>
    </source>
</reference>
<evidence type="ECO:0000256" key="2">
    <source>
        <dbReference type="SAM" id="SignalP"/>
    </source>
</evidence>
<evidence type="ECO:0000313" key="4">
    <source>
        <dbReference type="Proteomes" id="UP000469724"/>
    </source>
</evidence>
<keyword evidence="2" id="KW-0732">Signal</keyword>
<dbReference type="EMBL" id="JAAGRQ010000109">
    <property type="protein sequence ID" value="NDY58519.1"/>
    <property type="molecule type" value="Genomic_DNA"/>
</dbReference>
<proteinExistence type="predicted"/>